<dbReference type="InterPro" id="IPR025724">
    <property type="entry name" value="GAG-pre-integrase_dom"/>
</dbReference>
<accession>A0AAE1YN61</accession>
<dbReference type="AlphaFoldDB" id="A0AAE1YN61"/>
<feature type="domain" description="GAG-pre-integrase" evidence="2">
    <location>
        <begin position="11"/>
        <end position="72"/>
    </location>
</feature>
<protein>
    <recommendedName>
        <fullName evidence="2">GAG-pre-integrase domain-containing protein</fullName>
    </recommendedName>
</protein>
<name>A0AAE1YN61_9LAMI</name>
<evidence type="ECO:0000256" key="1">
    <source>
        <dbReference type="SAM" id="MobiDB-lite"/>
    </source>
</evidence>
<keyword evidence="4" id="KW-1185">Reference proteome</keyword>
<evidence type="ECO:0000259" key="2">
    <source>
        <dbReference type="Pfam" id="PF13976"/>
    </source>
</evidence>
<organism evidence="3 4">
    <name type="scientific">Sesamum alatum</name>
    <dbReference type="NCBI Taxonomy" id="300844"/>
    <lineage>
        <taxon>Eukaryota</taxon>
        <taxon>Viridiplantae</taxon>
        <taxon>Streptophyta</taxon>
        <taxon>Embryophyta</taxon>
        <taxon>Tracheophyta</taxon>
        <taxon>Spermatophyta</taxon>
        <taxon>Magnoliopsida</taxon>
        <taxon>eudicotyledons</taxon>
        <taxon>Gunneridae</taxon>
        <taxon>Pentapetalae</taxon>
        <taxon>asterids</taxon>
        <taxon>lamiids</taxon>
        <taxon>Lamiales</taxon>
        <taxon>Pedaliaceae</taxon>
        <taxon>Sesamum</taxon>
    </lineage>
</organism>
<feature type="compositionally biased region" description="Basic and acidic residues" evidence="1">
    <location>
        <begin position="139"/>
        <end position="165"/>
    </location>
</feature>
<feature type="compositionally biased region" description="Low complexity" evidence="1">
    <location>
        <begin position="123"/>
        <end position="135"/>
    </location>
</feature>
<comment type="caution">
    <text evidence="3">The sequence shown here is derived from an EMBL/GenBank/DDBJ whole genome shotgun (WGS) entry which is preliminary data.</text>
</comment>
<dbReference type="Pfam" id="PF13976">
    <property type="entry name" value="gag_pre-integrs"/>
    <property type="match status" value="1"/>
</dbReference>
<feature type="region of interest" description="Disordered" evidence="1">
    <location>
        <begin position="123"/>
        <end position="165"/>
    </location>
</feature>
<evidence type="ECO:0000313" key="4">
    <source>
        <dbReference type="Proteomes" id="UP001293254"/>
    </source>
</evidence>
<gene>
    <name evidence="3" type="ORF">Salat_1093800</name>
</gene>
<sequence>MVIGVGEQHRGVYWLHSVTSTQKVCHVSKMDSYQLWHRRLGHAPKQLLSSIPVVRNNNIHDVPCDVCFKAKQTRESFSLSNNNVAAVYDNDSGVDLPNNDLVRKGQTEVGEFTVRGSSRDLISIESTSGSSDISSPLEFGEHREPVNHHTDPSVRRSERVRQPSTRLRDYVCHTVHRLDPSYVPLAPSSPSVLKKVGRRPSIGATPPAFIAGGVFCRLRWSGPPNVDLNSD</sequence>
<reference evidence="3" key="2">
    <citation type="journal article" date="2024" name="Plant">
        <title>Genomic evolution and insights into agronomic trait innovations of Sesamum species.</title>
        <authorList>
            <person name="Miao H."/>
            <person name="Wang L."/>
            <person name="Qu L."/>
            <person name="Liu H."/>
            <person name="Sun Y."/>
            <person name="Le M."/>
            <person name="Wang Q."/>
            <person name="Wei S."/>
            <person name="Zheng Y."/>
            <person name="Lin W."/>
            <person name="Duan Y."/>
            <person name="Cao H."/>
            <person name="Xiong S."/>
            <person name="Wang X."/>
            <person name="Wei L."/>
            <person name="Li C."/>
            <person name="Ma Q."/>
            <person name="Ju M."/>
            <person name="Zhao R."/>
            <person name="Li G."/>
            <person name="Mu C."/>
            <person name="Tian Q."/>
            <person name="Mei H."/>
            <person name="Zhang T."/>
            <person name="Gao T."/>
            <person name="Zhang H."/>
        </authorList>
    </citation>
    <scope>NUCLEOTIDE SEQUENCE</scope>
    <source>
        <strain evidence="3">3651</strain>
    </source>
</reference>
<reference evidence="3" key="1">
    <citation type="submission" date="2020-06" db="EMBL/GenBank/DDBJ databases">
        <authorList>
            <person name="Li T."/>
            <person name="Hu X."/>
            <person name="Zhang T."/>
            <person name="Song X."/>
            <person name="Zhang H."/>
            <person name="Dai N."/>
            <person name="Sheng W."/>
            <person name="Hou X."/>
            <person name="Wei L."/>
        </authorList>
    </citation>
    <scope>NUCLEOTIDE SEQUENCE</scope>
    <source>
        <strain evidence="3">3651</strain>
        <tissue evidence="3">Leaf</tissue>
    </source>
</reference>
<dbReference type="EMBL" id="JACGWO010000003">
    <property type="protein sequence ID" value="KAK4433315.1"/>
    <property type="molecule type" value="Genomic_DNA"/>
</dbReference>
<dbReference type="Proteomes" id="UP001293254">
    <property type="component" value="Unassembled WGS sequence"/>
</dbReference>
<evidence type="ECO:0000313" key="3">
    <source>
        <dbReference type="EMBL" id="KAK4433315.1"/>
    </source>
</evidence>
<proteinExistence type="predicted"/>